<name>A0A402B602_9CHLR</name>
<dbReference type="OrthoDB" id="158438at2"/>
<gene>
    <name evidence="1" type="ORF">KDA_22580</name>
</gene>
<dbReference type="RefSeq" id="WP_126627188.1">
    <property type="nucleotide sequence ID" value="NZ_BIFT01000001.1"/>
</dbReference>
<comment type="caution">
    <text evidence="1">The sequence shown here is derived from an EMBL/GenBank/DDBJ whole genome shotgun (WGS) entry which is preliminary data.</text>
</comment>
<sequence>MQDIAPEVVSIAEACLGGLQGRSALLIGSDEQRYPYLKLLRQEHMKYVYQEDTAERVSTILPYVQLLIYTPTISRFEGGGTVIPYLSAANIAKGCAGRRTPLLIFDLAPSTSVEELAGLLPAVCLYTPADLQRILCKTEMKAS</sequence>
<evidence type="ECO:0000313" key="2">
    <source>
        <dbReference type="Proteomes" id="UP000287171"/>
    </source>
</evidence>
<accession>A0A402B602</accession>
<proteinExistence type="predicted"/>
<evidence type="ECO:0000313" key="1">
    <source>
        <dbReference type="EMBL" id="GCE26774.1"/>
    </source>
</evidence>
<organism evidence="1 2">
    <name type="scientific">Dictyobacter alpinus</name>
    <dbReference type="NCBI Taxonomy" id="2014873"/>
    <lineage>
        <taxon>Bacteria</taxon>
        <taxon>Bacillati</taxon>
        <taxon>Chloroflexota</taxon>
        <taxon>Ktedonobacteria</taxon>
        <taxon>Ktedonobacterales</taxon>
        <taxon>Dictyobacteraceae</taxon>
        <taxon>Dictyobacter</taxon>
    </lineage>
</organism>
<dbReference type="Proteomes" id="UP000287171">
    <property type="component" value="Unassembled WGS sequence"/>
</dbReference>
<dbReference type="AlphaFoldDB" id="A0A402B602"/>
<reference evidence="2" key="1">
    <citation type="submission" date="2018-12" db="EMBL/GenBank/DDBJ databases">
        <title>Tengunoibacter tsumagoiensis gen. nov., sp. nov., Dictyobacter kobayashii sp. nov., D. alpinus sp. nov., and D. joshuensis sp. nov. and description of Dictyobacteraceae fam. nov. within the order Ktedonobacterales isolated from Tengu-no-mugimeshi.</title>
        <authorList>
            <person name="Wang C.M."/>
            <person name="Zheng Y."/>
            <person name="Sakai Y."/>
            <person name="Toyoda A."/>
            <person name="Minakuchi Y."/>
            <person name="Abe K."/>
            <person name="Yokota A."/>
            <person name="Yabe S."/>
        </authorList>
    </citation>
    <scope>NUCLEOTIDE SEQUENCE [LARGE SCALE GENOMIC DNA]</scope>
    <source>
        <strain evidence="2">Uno16</strain>
    </source>
</reference>
<keyword evidence="2" id="KW-1185">Reference proteome</keyword>
<protein>
    <submittedName>
        <fullName evidence="1">Uncharacterized protein</fullName>
    </submittedName>
</protein>
<dbReference type="EMBL" id="BIFT01000001">
    <property type="protein sequence ID" value="GCE26774.1"/>
    <property type="molecule type" value="Genomic_DNA"/>
</dbReference>